<dbReference type="CDD" id="cd06661">
    <property type="entry name" value="GGCT_like"/>
    <property type="match status" value="1"/>
</dbReference>
<evidence type="ECO:0000256" key="2">
    <source>
        <dbReference type="ARBA" id="ARBA00008861"/>
    </source>
</evidence>
<dbReference type="EC" id="4.3.2.8" evidence="5"/>
<gene>
    <name evidence="7" type="ORF">PODLI_1B011036</name>
</gene>
<dbReference type="EMBL" id="OX395129">
    <property type="protein sequence ID" value="CAI5771880.1"/>
    <property type="molecule type" value="Genomic_DNA"/>
</dbReference>
<accession>A0AA35P3S5</accession>
<dbReference type="InterPro" id="IPR013024">
    <property type="entry name" value="GGCT-like"/>
</dbReference>
<dbReference type="PANTHER" id="PTHR12510:SF4">
    <property type="entry name" value="GAMMA-GLUTAMYLAMINECYCLOTRANSFERASE"/>
    <property type="match status" value="1"/>
</dbReference>
<dbReference type="GO" id="GO:0061929">
    <property type="term" value="F:gamma-glutamylaminecyclotransferase activity"/>
    <property type="evidence" value="ECO:0007669"/>
    <property type="project" value="UniProtKB-UniRule"/>
</dbReference>
<comment type="function">
    <text evidence="5">Catalyzes the formation of 5-oxo-L-proline from L-gamma-glutamyl-L-epsilon-lysine.</text>
</comment>
<feature type="active site" description="Proton acceptor" evidence="4">
    <location>
        <position position="93"/>
    </location>
</feature>
<dbReference type="Gene3D" id="3.10.490.10">
    <property type="entry name" value="Gamma-glutamyl cyclotransferase-like"/>
    <property type="match status" value="1"/>
</dbReference>
<evidence type="ECO:0000259" key="6">
    <source>
        <dbReference type="Pfam" id="PF06094"/>
    </source>
</evidence>
<dbReference type="Proteomes" id="UP001178461">
    <property type="component" value="Chromosome 4"/>
</dbReference>
<dbReference type="InterPro" id="IPR036568">
    <property type="entry name" value="GGCT-like_sf"/>
</dbReference>
<evidence type="ECO:0000256" key="1">
    <source>
        <dbReference type="ARBA" id="ARBA00001684"/>
    </source>
</evidence>
<keyword evidence="3 5" id="KW-0456">Lyase</keyword>
<dbReference type="PANTHER" id="PTHR12510">
    <property type="entry name" value="TROPONIN C-AKIN-1 PROTEIN"/>
    <property type="match status" value="1"/>
</dbReference>
<feature type="domain" description="Gamma-glutamylcyclotransferase AIG2-like" evidence="6">
    <location>
        <begin position="68"/>
        <end position="115"/>
    </location>
</feature>
<evidence type="ECO:0000256" key="5">
    <source>
        <dbReference type="RuleBase" id="RU367036"/>
    </source>
</evidence>
<evidence type="ECO:0000313" key="7">
    <source>
        <dbReference type="EMBL" id="CAI5771880.1"/>
    </source>
</evidence>
<reference evidence="7" key="1">
    <citation type="submission" date="2022-12" db="EMBL/GenBank/DDBJ databases">
        <authorList>
            <person name="Alioto T."/>
            <person name="Alioto T."/>
            <person name="Gomez Garrido J."/>
        </authorList>
    </citation>
    <scope>NUCLEOTIDE SEQUENCE</scope>
</reference>
<comment type="similarity">
    <text evidence="2 5">Belongs to the gamma-glutamylcyclotransferase family.</text>
</comment>
<evidence type="ECO:0000256" key="4">
    <source>
        <dbReference type="PIRSR" id="PIRSR639126-1"/>
    </source>
</evidence>
<organism evidence="7 8">
    <name type="scientific">Podarcis lilfordi</name>
    <name type="common">Lilford's wall lizard</name>
    <dbReference type="NCBI Taxonomy" id="74358"/>
    <lineage>
        <taxon>Eukaryota</taxon>
        <taxon>Metazoa</taxon>
        <taxon>Chordata</taxon>
        <taxon>Craniata</taxon>
        <taxon>Vertebrata</taxon>
        <taxon>Euteleostomi</taxon>
        <taxon>Lepidosauria</taxon>
        <taxon>Squamata</taxon>
        <taxon>Bifurcata</taxon>
        <taxon>Unidentata</taxon>
        <taxon>Episquamata</taxon>
        <taxon>Laterata</taxon>
        <taxon>Lacertibaenia</taxon>
        <taxon>Lacertidae</taxon>
        <taxon>Podarcis</taxon>
    </lineage>
</organism>
<dbReference type="Pfam" id="PF06094">
    <property type="entry name" value="GGACT"/>
    <property type="match status" value="1"/>
</dbReference>
<dbReference type="GO" id="GO:0042219">
    <property type="term" value="P:modified amino acid catabolic process"/>
    <property type="evidence" value="ECO:0007669"/>
    <property type="project" value="UniProtKB-UniRule"/>
</dbReference>
<comment type="catalytic activity">
    <reaction evidence="1 5">
        <text>epsilon-(gamma-L-glutamyl)-L-lysine = 5-oxo-L-proline + L-lysine</text>
        <dbReference type="Rhea" id="RHEA:16961"/>
        <dbReference type="ChEBI" id="CHEBI:32551"/>
        <dbReference type="ChEBI" id="CHEBI:58402"/>
        <dbReference type="ChEBI" id="CHEBI:133752"/>
        <dbReference type="EC" id="4.3.2.8"/>
    </reaction>
</comment>
<sequence>MDRSLEVSNPTRIKARGSLVRRKSGKSVLKGNGALRKRPEQVCVIGKRTRTRALNTAVQTGSSFRQRHGTGHRVTGEIYAVNDQMLQFLDEFESCPDMYQRTPGKQRLKLEAQNFEICQQGRRQILKKTARKQFLSKLNLDVGTCCVGH</sequence>
<dbReference type="SUPFAM" id="SSF110857">
    <property type="entry name" value="Gamma-glutamyl cyclotransferase-like"/>
    <property type="match status" value="1"/>
</dbReference>
<dbReference type="InterPro" id="IPR009288">
    <property type="entry name" value="AIG2-like_dom"/>
</dbReference>
<name>A0AA35P3S5_9SAUR</name>
<proteinExistence type="inferred from homology"/>
<protein>
    <recommendedName>
        <fullName evidence="5">Gamma-glutamylaminecyclotransferase</fullName>
        <ecNumber evidence="5">4.3.2.8</ecNumber>
    </recommendedName>
</protein>
<dbReference type="GO" id="GO:0005829">
    <property type="term" value="C:cytosol"/>
    <property type="evidence" value="ECO:0007669"/>
    <property type="project" value="TreeGrafter"/>
</dbReference>
<evidence type="ECO:0000313" key="8">
    <source>
        <dbReference type="Proteomes" id="UP001178461"/>
    </source>
</evidence>
<keyword evidence="8" id="KW-1185">Reference proteome</keyword>
<dbReference type="InterPro" id="IPR039126">
    <property type="entry name" value="GGACT"/>
</dbReference>
<evidence type="ECO:0000256" key="3">
    <source>
        <dbReference type="ARBA" id="ARBA00023239"/>
    </source>
</evidence>
<dbReference type="AlphaFoldDB" id="A0AA35P3S5"/>